<dbReference type="Gene3D" id="3.40.850.10">
    <property type="entry name" value="Kinesin motor domain"/>
    <property type="match status" value="1"/>
</dbReference>
<feature type="region of interest" description="Disordered" evidence="19">
    <location>
        <begin position="886"/>
        <end position="905"/>
    </location>
</feature>
<dbReference type="InterPro" id="IPR001752">
    <property type="entry name" value="Kinesin_motor_dom"/>
</dbReference>
<dbReference type="GO" id="GO:0030425">
    <property type="term" value="C:dendrite"/>
    <property type="evidence" value="ECO:0007669"/>
    <property type="project" value="UniProtKB-SubCell"/>
</dbReference>
<name>A0A210QW63_MIZYE</name>
<dbReference type="GO" id="GO:0030426">
    <property type="term" value="C:growth cone"/>
    <property type="evidence" value="ECO:0007669"/>
    <property type="project" value="UniProtKB-SubCell"/>
</dbReference>
<feature type="coiled-coil region" evidence="18">
    <location>
        <begin position="971"/>
        <end position="1005"/>
    </location>
</feature>
<dbReference type="OrthoDB" id="3176171at2759"/>
<dbReference type="GO" id="GO:0005874">
    <property type="term" value="C:microtubule"/>
    <property type="evidence" value="ECO:0007669"/>
    <property type="project" value="UniProtKB-KW"/>
</dbReference>
<dbReference type="Proteomes" id="UP000242188">
    <property type="component" value="Unassembled WGS sequence"/>
</dbReference>
<dbReference type="InterPro" id="IPR019821">
    <property type="entry name" value="Kinesin_motor_CS"/>
</dbReference>
<dbReference type="Pfam" id="PF00225">
    <property type="entry name" value="Kinesin"/>
    <property type="match status" value="1"/>
</dbReference>
<evidence type="ECO:0000256" key="18">
    <source>
        <dbReference type="SAM" id="Coils"/>
    </source>
</evidence>
<feature type="compositionally biased region" description="Basic residues" evidence="19">
    <location>
        <begin position="565"/>
        <end position="576"/>
    </location>
</feature>
<dbReference type="SUPFAM" id="SSF52540">
    <property type="entry name" value="P-loop containing nucleoside triphosphate hydrolases"/>
    <property type="match status" value="1"/>
</dbReference>
<dbReference type="InterPro" id="IPR027640">
    <property type="entry name" value="Kinesin-like_fam"/>
</dbReference>
<dbReference type="InterPro" id="IPR036322">
    <property type="entry name" value="WD40_repeat_dom_sf"/>
</dbReference>
<keyword evidence="11 17" id="KW-0067">ATP-binding</keyword>
<dbReference type="CDD" id="cd01372">
    <property type="entry name" value="KISc_KIF4"/>
    <property type="match status" value="1"/>
</dbReference>
<protein>
    <submittedName>
        <fullName evidence="21">Kinesin-like protein KIF21A</fullName>
    </submittedName>
</protein>
<dbReference type="PANTHER" id="PTHR47969:SF28">
    <property type="entry name" value="KINESIN-LIKE PROTEIN KIF21B"/>
    <property type="match status" value="1"/>
</dbReference>
<accession>A0A210QW63</accession>
<evidence type="ECO:0000256" key="8">
    <source>
        <dbReference type="ARBA" id="ARBA00022701"/>
    </source>
</evidence>
<feature type="repeat" description="WD" evidence="16">
    <location>
        <begin position="1327"/>
        <end position="1366"/>
    </location>
</feature>
<dbReference type="PANTHER" id="PTHR47969">
    <property type="entry name" value="CHROMOSOME-ASSOCIATED KINESIN KIF4A-RELATED"/>
    <property type="match status" value="1"/>
</dbReference>
<dbReference type="InterPro" id="IPR019775">
    <property type="entry name" value="WD40_repeat_CS"/>
</dbReference>
<feature type="coiled-coil region" evidence="18">
    <location>
        <begin position="780"/>
        <end position="837"/>
    </location>
</feature>
<evidence type="ECO:0000259" key="20">
    <source>
        <dbReference type="PROSITE" id="PS50067"/>
    </source>
</evidence>
<dbReference type="FunFam" id="3.40.850.10:FF:000011">
    <property type="entry name" value="Kinesin family member 21A"/>
    <property type="match status" value="1"/>
</dbReference>
<dbReference type="GO" id="GO:0007052">
    <property type="term" value="P:mitotic spindle organization"/>
    <property type="evidence" value="ECO:0007669"/>
    <property type="project" value="TreeGrafter"/>
</dbReference>
<feature type="region of interest" description="Disordered" evidence="19">
    <location>
        <begin position="564"/>
        <end position="657"/>
    </location>
</feature>
<feature type="compositionally biased region" description="Acidic residues" evidence="19">
    <location>
        <begin position="613"/>
        <end position="656"/>
    </location>
</feature>
<keyword evidence="12 18" id="KW-0175">Coiled coil</keyword>
<dbReference type="InterPro" id="IPR015943">
    <property type="entry name" value="WD40/YVTN_repeat-like_dom_sf"/>
</dbReference>
<evidence type="ECO:0000256" key="6">
    <source>
        <dbReference type="ARBA" id="ARBA00022553"/>
    </source>
</evidence>
<keyword evidence="9" id="KW-0677">Repeat</keyword>
<feature type="compositionally biased region" description="Basic and acidic residues" evidence="19">
    <location>
        <begin position="1131"/>
        <end position="1140"/>
    </location>
</feature>
<dbReference type="GO" id="GO:0005875">
    <property type="term" value="C:microtubule associated complex"/>
    <property type="evidence" value="ECO:0007669"/>
    <property type="project" value="TreeGrafter"/>
</dbReference>
<dbReference type="Pfam" id="PF25764">
    <property type="entry name" value="KIF21A_4th"/>
    <property type="match status" value="1"/>
</dbReference>
<keyword evidence="6" id="KW-0597">Phosphoprotein</keyword>
<dbReference type="InterPro" id="IPR056532">
    <property type="entry name" value="KIF21A/B_hel_2"/>
</dbReference>
<dbReference type="PROSITE" id="PS00678">
    <property type="entry name" value="WD_REPEATS_1"/>
    <property type="match status" value="1"/>
</dbReference>
<keyword evidence="22" id="KW-1185">Reference proteome</keyword>
<dbReference type="InterPro" id="IPR001680">
    <property type="entry name" value="WD40_rpt"/>
</dbReference>
<dbReference type="GO" id="GO:0007018">
    <property type="term" value="P:microtubule-based movement"/>
    <property type="evidence" value="ECO:0007669"/>
    <property type="project" value="InterPro"/>
</dbReference>
<evidence type="ECO:0000256" key="9">
    <source>
        <dbReference type="ARBA" id="ARBA00022737"/>
    </source>
</evidence>
<dbReference type="CDD" id="cd22248">
    <property type="entry name" value="Rcc_KIF21"/>
    <property type="match status" value="1"/>
</dbReference>
<dbReference type="GO" id="GO:0003777">
    <property type="term" value="F:microtubule motor activity"/>
    <property type="evidence" value="ECO:0007669"/>
    <property type="project" value="InterPro"/>
</dbReference>
<dbReference type="FunFam" id="2.130.10.10:FF:000164">
    <property type="entry name" value="Kinesin family member 21A"/>
    <property type="match status" value="1"/>
</dbReference>
<sequence>MTEKNEEQKEQMEDQSSVRVALRIRPQLARERIDMCQVCTTVLPGGQQVMLGKDKAFTFDYTFDIPTFQHEIYDKCVFKLIEGCFDGYNATVFAYGQTGSGKTYTMGTGFDVNQNDEEVGIVPRAVSHLFRGIQERQQQAKETNEPQPDFKVTVQFIELYNEEIFDLLDITRDPESRGKKSHVKIHEDATGGIYVVGVTTRPVISPQDTMQCLENGALSRSTASTNMNAQSSRSHAIFTITIKQHRVVKDECLDEDGKETDSTQDLNEFETLTAKFHFVDLAGSERLKRTGATGDRAKEGISINCGLLALGNVISALGDKTKKGSHVPYRDSKLTRLLQDSLGGNSRTLMIACISPSDRDFIETLNSLKYANRARNIKNKVIANQDKASKQLAALRSEITLLQQELIDYKTGKRAVDADGVESVNDMFHENSMLQHENEKLMLRIKALNEANETLKERNTQLLRERETLGILNIAEDARAGEVQKLIEGYLKETEELRGKLAESEAMLHSVKRRQMSSRMAMAPMSPIQQFSSMNLSGSMSIETPDPDNMITSILEEAKKDIKQLRKTRRAKSRHGHSSDKENISGDEKEQNESESKVGEEGEENKDDGEKEQGEEEEEDGEQNGEVLEEDDLEEELEDLDNSSEEEEEEESEDEDKVQLFLDYWLEWADSDNIHEDLAELTCEISIKQKLVEELEQSQRRLHSMKVQYEDKVLLLQNKIKATEQERDKVLSNINQVSTTNQDQVKKVKVEFEKKLSILTTDLKKMQAAKKDHAKLVKNQSHYEKQLKTLQHELGEMKKTKVRLMKQVKDEAGKSRQTELRRNKEVTQLRKEQLKKENIIRSLEKTNKHREVVLKRKQEEVESLRKKNVPNMSARTAGRVGRYERPVTIPIGPSSTRRRRRGDFSAKAAKQKWDAIEKNIGSVINKKQTIVYMERDMEVWLKYREKTCKKMEKYTKRRDAAIATSRDPADVKSLSDTVDTLNLQVQQAQENITECQTNIMQMEEAKEDGENLDITAIMSTANLDEGRYLLNHFMQMSLSKGMLLAQKEHEVRELQAQLHQTELNNTLQQDLLKHMINDRVDIEVDNLMTNGVDDMDTSTSSASSSPAESMFESQVPPQPAQLPPGMVLGDLGKRDKEFRRSLPARRRTATPDELLYADGPMFDMKPPLRTLPETPEEEHADQSGKPLPEVFNGTESHTLMPPPRQLPIKVASSNIPRRSDPGPSPVFRRKEYTRPSPDPSPILRRKNNPVVLSRSSSLDTTSSDTTPPSSPTSTRRARITGDNVFSRLTSNTQPPSLNPPNRGSIVPNNGRIAAPSKFSPVTCTHTAEGHTKAILCVDATEDLLFSSSKDRTAKVWDLRTGREVLSLGGHPNNVIRVKYCEQQRLVFTVSQSFINVWDIRTSPSQCVKTLSSSGLTDDGPVNFASQRQVELPPGEHNITDIALNKDGTALYSSVGSVVRVWDLKSFSAVGKLNGGHQAAVMVLAVDKQGTNDMVITGSKDHYIKVFEVLEERAGIMVPKHNLEPPHYDGIQSLAVNGSTLFSGSRDMCIKKWDLTTNKHKLSLNSAHKDWVCALAFMPSSDILLSGCRSGFLKLWNVDTCQALGDIKAHFMPINSIATNSNSIFTASNDHTVGIWKIKSLSDSGESSAATSPTEAVADDKPNTAFTWSVSSVPCSFSPSCFISNIYKVAEWVMLTEQSNIAIDFSSPGRMFSIKAKLYRFKSSLPITGYYFVSPRLILLSGYYFVSPRPIVLSGYYFVSPRPIVLSGYYFVSPRLILLSGYYFVSPRPIVLTGHYFVSHRLIVLAG</sequence>
<feature type="domain" description="Kinesin motor" evidence="20">
    <location>
        <begin position="17"/>
        <end position="377"/>
    </location>
</feature>
<evidence type="ECO:0000256" key="11">
    <source>
        <dbReference type="ARBA" id="ARBA00022840"/>
    </source>
</evidence>
<evidence type="ECO:0000256" key="17">
    <source>
        <dbReference type="PROSITE-ProRule" id="PRU00283"/>
    </source>
</evidence>
<dbReference type="InterPro" id="IPR027417">
    <property type="entry name" value="P-loop_NTPase"/>
</dbReference>
<dbReference type="Gene3D" id="2.130.10.10">
    <property type="entry name" value="YVTN repeat-like/Quinoprotein amine dehydrogenase"/>
    <property type="match status" value="2"/>
</dbReference>
<evidence type="ECO:0000256" key="5">
    <source>
        <dbReference type="ARBA" id="ARBA00022490"/>
    </source>
</evidence>
<dbReference type="Pfam" id="PF23204">
    <property type="entry name" value="KIF21A_2nd"/>
    <property type="match status" value="1"/>
</dbReference>
<keyword evidence="7 16" id="KW-0853">WD repeat</keyword>
<feature type="binding site" evidence="17">
    <location>
        <begin position="96"/>
        <end position="103"/>
    </location>
    <ligand>
        <name>ATP</name>
        <dbReference type="ChEBI" id="CHEBI:30616"/>
    </ligand>
</feature>
<keyword evidence="15" id="KW-0966">Cell projection</keyword>
<evidence type="ECO:0000256" key="12">
    <source>
        <dbReference type="ARBA" id="ARBA00023054"/>
    </source>
</evidence>
<feature type="compositionally biased region" description="Basic and acidic residues" evidence="19">
    <location>
        <begin position="577"/>
        <end position="600"/>
    </location>
</feature>
<feature type="repeat" description="WD" evidence="16">
    <location>
        <begin position="1564"/>
        <end position="1605"/>
    </location>
</feature>
<dbReference type="EMBL" id="NEDP02001544">
    <property type="protein sequence ID" value="OWF53008.1"/>
    <property type="molecule type" value="Genomic_DNA"/>
</dbReference>
<evidence type="ECO:0000313" key="21">
    <source>
        <dbReference type="EMBL" id="OWF53008.1"/>
    </source>
</evidence>
<evidence type="ECO:0000313" key="22">
    <source>
        <dbReference type="Proteomes" id="UP000242188"/>
    </source>
</evidence>
<evidence type="ECO:0000256" key="13">
    <source>
        <dbReference type="ARBA" id="ARBA00023175"/>
    </source>
</evidence>
<feature type="compositionally biased region" description="Low complexity" evidence="19">
    <location>
        <begin position="1097"/>
        <end position="1113"/>
    </location>
</feature>
<dbReference type="PROSITE" id="PS50067">
    <property type="entry name" value="KINESIN_MOTOR_2"/>
    <property type="match status" value="1"/>
</dbReference>
<gene>
    <name evidence="21" type="ORF">KP79_PYT18662</name>
</gene>
<dbReference type="InterPro" id="IPR056533">
    <property type="entry name" value="KIF21A/B_hel_1"/>
</dbReference>
<dbReference type="PROSITE" id="PS50294">
    <property type="entry name" value="WD_REPEATS_REGION"/>
    <property type="match status" value="2"/>
</dbReference>
<evidence type="ECO:0000256" key="1">
    <source>
        <dbReference type="ARBA" id="ARBA00004245"/>
    </source>
</evidence>
<dbReference type="SMART" id="SM00129">
    <property type="entry name" value="KISc"/>
    <property type="match status" value="1"/>
</dbReference>
<comment type="caution">
    <text evidence="21">The sequence shown here is derived from an EMBL/GenBank/DDBJ whole genome shotgun (WGS) entry which is preliminary data.</text>
</comment>
<keyword evidence="10 17" id="KW-0547">Nucleotide-binding</keyword>
<evidence type="ECO:0000256" key="14">
    <source>
        <dbReference type="ARBA" id="ARBA00023212"/>
    </source>
</evidence>
<dbReference type="PRINTS" id="PR00380">
    <property type="entry name" value="KINESINHEAVY"/>
</dbReference>
<keyword evidence="14" id="KW-0206">Cytoskeleton</keyword>
<evidence type="ECO:0000256" key="15">
    <source>
        <dbReference type="ARBA" id="ARBA00023273"/>
    </source>
</evidence>
<keyword evidence="8" id="KW-0493">Microtubule</keyword>
<feature type="region of interest" description="Disordered" evidence="19">
    <location>
        <begin position="1095"/>
        <end position="1282"/>
    </location>
</feature>
<dbReference type="PROSITE" id="PS50082">
    <property type="entry name" value="WD_REPEATS_2"/>
    <property type="match status" value="4"/>
</dbReference>
<dbReference type="SUPFAM" id="SSF50978">
    <property type="entry name" value="WD40 repeat-like"/>
    <property type="match status" value="1"/>
</dbReference>
<evidence type="ECO:0000256" key="2">
    <source>
        <dbReference type="ARBA" id="ARBA00004279"/>
    </source>
</evidence>
<feature type="repeat" description="WD" evidence="16">
    <location>
        <begin position="1523"/>
        <end position="1562"/>
    </location>
</feature>
<keyword evidence="13 17" id="KW-0505">Motor protein</keyword>
<reference evidence="21 22" key="1">
    <citation type="journal article" date="2017" name="Nat. Ecol. Evol.">
        <title>Scallop genome provides insights into evolution of bilaterian karyotype and development.</title>
        <authorList>
            <person name="Wang S."/>
            <person name="Zhang J."/>
            <person name="Jiao W."/>
            <person name="Li J."/>
            <person name="Xun X."/>
            <person name="Sun Y."/>
            <person name="Guo X."/>
            <person name="Huan P."/>
            <person name="Dong B."/>
            <person name="Zhang L."/>
            <person name="Hu X."/>
            <person name="Sun X."/>
            <person name="Wang J."/>
            <person name="Zhao C."/>
            <person name="Wang Y."/>
            <person name="Wang D."/>
            <person name="Huang X."/>
            <person name="Wang R."/>
            <person name="Lv J."/>
            <person name="Li Y."/>
            <person name="Zhang Z."/>
            <person name="Liu B."/>
            <person name="Lu W."/>
            <person name="Hui Y."/>
            <person name="Liang J."/>
            <person name="Zhou Z."/>
            <person name="Hou R."/>
            <person name="Li X."/>
            <person name="Liu Y."/>
            <person name="Li H."/>
            <person name="Ning X."/>
            <person name="Lin Y."/>
            <person name="Zhao L."/>
            <person name="Xing Q."/>
            <person name="Dou J."/>
            <person name="Li Y."/>
            <person name="Mao J."/>
            <person name="Guo H."/>
            <person name="Dou H."/>
            <person name="Li T."/>
            <person name="Mu C."/>
            <person name="Jiang W."/>
            <person name="Fu Q."/>
            <person name="Fu X."/>
            <person name="Miao Y."/>
            <person name="Liu J."/>
            <person name="Yu Q."/>
            <person name="Li R."/>
            <person name="Liao H."/>
            <person name="Li X."/>
            <person name="Kong Y."/>
            <person name="Jiang Z."/>
            <person name="Chourrout D."/>
            <person name="Li R."/>
            <person name="Bao Z."/>
        </authorList>
    </citation>
    <scope>NUCLEOTIDE SEQUENCE [LARGE SCALE GENOMIC DNA]</scope>
    <source>
        <strain evidence="21 22">PY_sf001</strain>
    </source>
</reference>
<comment type="subcellular location">
    <subcellularLocation>
        <location evidence="3">Cell projection</location>
        <location evidence="3">Axon</location>
    </subcellularLocation>
    <subcellularLocation>
        <location evidence="2">Cell projection</location>
        <location evidence="2">Dendrite</location>
    </subcellularLocation>
    <subcellularLocation>
        <location evidence="4">Cell projection</location>
        <location evidence="4">Growth cone</location>
    </subcellularLocation>
    <subcellularLocation>
        <location evidence="1">Cytoplasm</location>
        <location evidence="1">Cytoskeleton</location>
    </subcellularLocation>
</comment>
<evidence type="ECO:0000256" key="4">
    <source>
        <dbReference type="ARBA" id="ARBA00004624"/>
    </source>
</evidence>
<dbReference type="PROSITE" id="PS00411">
    <property type="entry name" value="KINESIN_MOTOR_1"/>
    <property type="match status" value="1"/>
</dbReference>
<dbReference type="InterPro" id="IPR036961">
    <property type="entry name" value="Kinesin_motor_dom_sf"/>
</dbReference>
<proteinExistence type="inferred from homology"/>
<keyword evidence="5" id="KW-0963">Cytoplasm</keyword>
<evidence type="ECO:0000256" key="3">
    <source>
        <dbReference type="ARBA" id="ARBA00004489"/>
    </source>
</evidence>
<dbReference type="CDD" id="cd00200">
    <property type="entry name" value="WD40"/>
    <property type="match status" value="1"/>
</dbReference>
<dbReference type="GO" id="GO:0005524">
    <property type="term" value="F:ATP binding"/>
    <property type="evidence" value="ECO:0007669"/>
    <property type="project" value="UniProtKB-UniRule"/>
</dbReference>
<dbReference type="STRING" id="6573.A0A210QW63"/>
<comment type="similarity">
    <text evidence="17">Belongs to the TRAFAC class myosin-kinesin ATPase superfamily. Kinesin family.</text>
</comment>
<dbReference type="GO" id="GO:0008017">
    <property type="term" value="F:microtubule binding"/>
    <property type="evidence" value="ECO:0007669"/>
    <property type="project" value="InterPro"/>
</dbReference>
<feature type="compositionally biased region" description="Low complexity" evidence="19">
    <location>
        <begin position="1252"/>
        <end position="1274"/>
    </location>
</feature>
<evidence type="ECO:0000256" key="16">
    <source>
        <dbReference type="PROSITE-ProRule" id="PRU00221"/>
    </source>
</evidence>
<dbReference type="Pfam" id="PF00400">
    <property type="entry name" value="WD40"/>
    <property type="match status" value="3"/>
</dbReference>
<evidence type="ECO:0000256" key="19">
    <source>
        <dbReference type="SAM" id="MobiDB-lite"/>
    </source>
</evidence>
<organism evidence="21 22">
    <name type="scientific">Mizuhopecten yessoensis</name>
    <name type="common">Japanese scallop</name>
    <name type="synonym">Patinopecten yessoensis</name>
    <dbReference type="NCBI Taxonomy" id="6573"/>
    <lineage>
        <taxon>Eukaryota</taxon>
        <taxon>Metazoa</taxon>
        <taxon>Spiralia</taxon>
        <taxon>Lophotrochozoa</taxon>
        <taxon>Mollusca</taxon>
        <taxon>Bivalvia</taxon>
        <taxon>Autobranchia</taxon>
        <taxon>Pteriomorphia</taxon>
        <taxon>Pectinida</taxon>
        <taxon>Pectinoidea</taxon>
        <taxon>Pectinidae</taxon>
        <taxon>Mizuhopecten</taxon>
    </lineage>
</organism>
<dbReference type="GO" id="GO:0051231">
    <property type="term" value="P:spindle elongation"/>
    <property type="evidence" value="ECO:0007669"/>
    <property type="project" value="TreeGrafter"/>
</dbReference>
<feature type="repeat" description="WD" evidence="16">
    <location>
        <begin position="1606"/>
        <end position="1639"/>
    </location>
</feature>
<evidence type="ECO:0000256" key="7">
    <source>
        <dbReference type="ARBA" id="ARBA00022574"/>
    </source>
</evidence>
<dbReference type="Pfam" id="PF23203">
    <property type="entry name" value="KIF21A"/>
    <property type="match status" value="1"/>
</dbReference>
<evidence type="ECO:0000256" key="10">
    <source>
        <dbReference type="ARBA" id="ARBA00022741"/>
    </source>
</evidence>
<dbReference type="SMART" id="SM00320">
    <property type="entry name" value="WD40"/>
    <property type="match status" value="7"/>
</dbReference>
<feature type="coiled-coil region" evidence="18">
    <location>
        <begin position="431"/>
        <end position="507"/>
    </location>
</feature>